<dbReference type="SUPFAM" id="SSF53335">
    <property type="entry name" value="S-adenosyl-L-methionine-dependent methyltransferases"/>
    <property type="match status" value="1"/>
</dbReference>
<accession>A0A8J7DSB1</accession>
<dbReference type="GO" id="GO:0032259">
    <property type="term" value="P:methylation"/>
    <property type="evidence" value="ECO:0007669"/>
    <property type="project" value="UniProtKB-KW"/>
</dbReference>
<dbReference type="PANTHER" id="PTHR43861">
    <property type="entry name" value="TRANS-ACONITATE 2-METHYLTRANSFERASE-RELATED"/>
    <property type="match status" value="1"/>
</dbReference>
<proteinExistence type="predicted"/>
<dbReference type="Gene3D" id="3.40.50.150">
    <property type="entry name" value="Vaccinia Virus protein VP39"/>
    <property type="match status" value="1"/>
</dbReference>
<keyword evidence="3" id="KW-1185">Reference proteome</keyword>
<dbReference type="AlphaFoldDB" id="A0A8J7DSB1"/>
<dbReference type="GO" id="GO:0008168">
    <property type="term" value="F:methyltransferase activity"/>
    <property type="evidence" value="ECO:0007669"/>
    <property type="project" value="UniProtKB-KW"/>
</dbReference>
<keyword evidence="2" id="KW-0808">Transferase</keyword>
<evidence type="ECO:0000313" key="3">
    <source>
        <dbReference type="Proteomes" id="UP000636505"/>
    </source>
</evidence>
<dbReference type="EMBL" id="JADEXG010000074">
    <property type="protein sequence ID" value="MBE9079939.1"/>
    <property type="molecule type" value="Genomic_DNA"/>
</dbReference>
<keyword evidence="1" id="KW-0175">Coiled coil</keyword>
<reference evidence="2" key="1">
    <citation type="submission" date="2020-10" db="EMBL/GenBank/DDBJ databases">
        <authorList>
            <person name="Castelo-Branco R."/>
            <person name="Eusebio N."/>
            <person name="Adriana R."/>
            <person name="Vieira A."/>
            <person name="Brugerolle De Fraissinette N."/>
            <person name="Rezende De Castro R."/>
            <person name="Schneider M.P."/>
            <person name="Vasconcelos V."/>
            <person name="Leao P.N."/>
        </authorList>
    </citation>
    <scope>NUCLEOTIDE SEQUENCE</scope>
    <source>
        <strain evidence="2">LEGE 07310</strain>
    </source>
</reference>
<dbReference type="InterPro" id="IPR029063">
    <property type="entry name" value="SAM-dependent_MTases_sf"/>
</dbReference>
<dbReference type="Pfam" id="PF13489">
    <property type="entry name" value="Methyltransf_23"/>
    <property type="match status" value="1"/>
</dbReference>
<keyword evidence="2" id="KW-0489">Methyltransferase</keyword>
<protein>
    <submittedName>
        <fullName evidence="2">Class I SAM-dependent methyltransferase</fullName>
    </submittedName>
</protein>
<evidence type="ECO:0000256" key="1">
    <source>
        <dbReference type="SAM" id="Coils"/>
    </source>
</evidence>
<sequence>MIESSNPEINTSDLMERIRQEIRSCQPLGKNDDTYSGHFIKDASYNLNVLEEHLKTAEFFSQTPQKFPDKLAHFPFTLSKRFQGFFLRFYGFIFKKQRVVNASLIHSIRELAQFNQNAVSEIQQRFVAQIDAELEPFRELNQSIHHEFQEAIHRLHSQLEEKHSQLEEKILLADRLIIQLQQGIQVTQSQFSTFQKEQLSNNSYFKYDLMQQKRLTTFLLNKGCQGSEQAILQSETVDIDAEKERLLDSIYFAFEDKFRGSYEDILERLRYYITILEEAHIESLNSEVLDLGCGRGEWLEVMRDIGYSAKGVDANAVMVEICQSRGFDVQQDDALTCLKQLPSNHLAAVTGFHIIEHMSFPSFLDLVNEAIRVLKPGGMVIFETPNPRNLVVGACDFYCDPTHQKPLFPETMKYFLELAGFLKVDIHYLHPVEEIPFPQNLPEWKILSDFFYGPRDYAIIGYKLKD</sequence>
<feature type="coiled-coil region" evidence="1">
    <location>
        <begin position="149"/>
        <end position="176"/>
    </location>
</feature>
<dbReference type="Proteomes" id="UP000636505">
    <property type="component" value="Unassembled WGS sequence"/>
</dbReference>
<evidence type="ECO:0000313" key="2">
    <source>
        <dbReference type="EMBL" id="MBE9079939.1"/>
    </source>
</evidence>
<name>A0A8J7DSB1_9CYAN</name>
<organism evidence="2 3">
    <name type="scientific">Vasconcelosia minhoensis LEGE 07310</name>
    <dbReference type="NCBI Taxonomy" id="915328"/>
    <lineage>
        <taxon>Bacteria</taxon>
        <taxon>Bacillati</taxon>
        <taxon>Cyanobacteriota</taxon>
        <taxon>Cyanophyceae</taxon>
        <taxon>Nodosilineales</taxon>
        <taxon>Cymatolegaceae</taxon>
        <taxon>Vasconcelosia</taxon>
        <taxon>Vasconcelosia minhoensis</taxon>
    </lineage>
</organism>
<comment type="caution">
    <text evidence="2">The sequence shown here is derived from an EMBL/GenBank/DDBJ whole genome shotgun (WGS) entry which is preliminary data.</text>
</comment>
<dbReference type="CDD" id="cd02440">
    <property type="entry name" value="AdoMet_MTases"/>
    <property type="match status" value="1"/>
</dbReference>
<dbReference type="RefSeq" id="WP_193911397.1">
    <property type="nucleotide sequence ID" value="NZ_JADEXG010000074.1"/>
</dbReference>
<gene>
    <name evidence="2" type="ORF">IQ241_22055</name>
</gene>